<evidence type="ECO:0000259" key="1">
    <source>
        <dbReference type="Pfam" id="PF00535"/>
    </source>
</evidence>
<dbReference type="OrthoDB" id="9813495at2"/>
<dbReference type="SUPFAM" id="SSF53448">
    <property type="entry name" value="Nucleotide-diphospho-sugar transferases"/>
    <property type="match status" value="1"/>
</dbReference>
<dbReference type="AlphaFoldDB" id="A0A328VHF3"/>
<dbReference type="PANTHER" id="PTHR43685">
    <property type="entry name" value="GLYCOSYLTRANSFERASE"/>
    <property type="match status" value="1"/>
</dbReference>
<reference evidence="2 3" key="1">
    <citation type="submission" date="2016-08" db="EMBL/GenBank/DDBJ databases">
        <title>Analysis of Carbohydrate Active Enzymes in Thermogemmatispora T81 Reveals Carbohydrate Degradation Ability.</title>
        <authorList>
            <person name="Tomazini A."/>
            <person name="Lal S."/>
            <person name="Stott M."/>
            <person name="Henrissat B."/>
            <person name="Polikarpov I."/>
            <person name="Sparling R."/>
            <person name="Levin D.B."/>
        </authorList>
    </citation>
    <scope>NUCLEOTIDE SEQUENCE [LARGE SCALE GENOMIC DNA]</scope>
    <source>
        <strain evidence="2 3">T81</strain>
    </source>
</reference>
<dbReference type="CDD" id="cd00761">
    <property type="entry name" value="Glyco_tranf_GTA_type"/>
    <property type="match status" value="1"/>
</dbReference>
<dbReference type="InterPro" id="IPR029044">
    <property type="entry name" value="Nucleotide-diphossugar_trans"/>
</dbReference>
<accession>A0A328VHF3</accession>
<dbReference type="Gene3D" id="3.90.550.10">
    <property type="entry name" value="Spore Coat Polysaccharide Biosynthesis Protein SpsA, Chain A"/>
    <property type="match status" value="1"/>
</dbReference>
<dbReference type="PANTHER" id="PTHR43685:SF2">
    <property type="entry name" value="GLYCOSYLTRANSFERASE 2-LIKE DOMAIN-CONTAINING PROTEIN"/>
    <property type="match status" value="1"/>
</dbReference>
<organism evidence="2 3">
    <name type="scientific">Thermogemmatispora tikiterensis</name>
    <dbReference type="NCBI Taxonomy" id="1825093"/>
    <lineage>
        <taxon>Bacteria</taxon>
        <taxon>Bacillati</taxon>
        <taxon>Chloroflexota</taxon>
        <taxon>Ktedonobacteria</taxon>
        <taxon>Thermogemmatisporales</taxon>
        <taxon>Thermogemmatisporaceae</taxon>
        <taxon>Thermogemmatispora</taxon>
    </lineage>
</organism>
<dbReference type="InterPro" id="IPR001173">
    <property type="entry name" value="Glyco_trans_2-like"/>
</dbReference>
<name>A0A328VHF3_9CHLR</name>
<dbReference type="SUPFAM" id="SSF53756">
    <property type="entry name" value="UDP-Glycosyltransferase/glycogen phosphorylase"/>
    <property type="match status" value="1"/>
</dbReference>
<evidence type="ECO:0000313" key="2">
    <source>
        <dbReference type="EMBL" id="RAQ96857.1"/>
    </source>
</evidence>
<proteinExistence type="predicted"/>
<keyword evidence="3" id="KW-1185">Reference proteome</keyword>
<dbReference type="Proteomes" id="UP000248706">
    <property type="component" value="Unassembled WGS sequence"/>
</dbReference>
<sequence length="706" mass="79634">MQHKQVGGNERGKGRSPQLSVILCTYNRCNLVLSALASLRRQTLARHLYEVIVVDNGSRDGTPAVLQRYLQARAPDERDWQVRCLSERRNGLAYARNAGLQVARGEIAVFLDDDALASPRFLEYLLQAYAETGADAVGGRIELYWEAPRPYWLTDELLPVLGYFAPAGERQQLRAPQSLGSCSFSVKVAALRAVGGFSPLLDKRLAVPTRLGVEDLCRRLHAAGYALWYEPRALVAHRAHAARLCRTFFIGHAYWQGRSEVLMELSAALAQRAEERNACLSWRALLTDLRHLARLWLWEQPHLLIARGTSAQHLYLTMESLRCWGRFLQRLSLLWRPLPQEGSLAVLLVMAPQCEAATLLLAQALRREGLACQVERANLSLTWLWRHRGLDGQACGIVQLQRPGAWCLPLRRGLNLLLRLWLARRLGLPLVIADSGGWWHSARGLRPLLRRWLERYLLHQAQTILVPTRRIEDFYPERSLQERTQGLPPAGFRGYYAAPLPRVEAYRRLGIPASVPYVYLCFAAWHSEEEVLSLCESFRRLWERLMPVPGDVSQGPHLLLVGTPADRPRPTRLLRLAARMPMLHLFLRPPLDEDIPLYLGAADAVVLPQRSHLRAGNVELALLALSYGRAVVAPALPSFADLPASQAVVFYHAADEADLERALGEVRSGVVQDLLRTACAEPQLEAVAGWSDYARHLVKLYESFRW</sequence>
<dbReference type="Pfam" id="PF00535">
    <property type="entry name" value="Glycos_transf_2"/>
    <property type="match status" value="1"/>
</dbReference>
<evidence type="ECO:0000313" key="3">
    <source>
        <dbReference type="Proteomes" id="UP000248706"/>
    </source>
</evidence>
<dbReference type="Gene3D" id="3.40.50.2000">
    <property type="entry name" value="Glycogen Phosphorylase B"/>
    <property type="match status" value="1"/>
</dbReference>
<comment type="caution">
    <text evidence="2">The sequence shown here is derived from an EMBL/GenBank/DDBJ whole genome shotgun (WGS) entry which is preliminary data.</text>
</comment>
<dbReference type="InterPro" id="IPR050834">
    <property type="entry name" value="Glycosyltransf_2"/>
</dbReference>
<protein>
    <recommendedName>
        <fullName evidence="1">Glycosyltransferase 2-like domain-containing protein</fullName>
    </recommendedName>
</protein>
<dbReference type="RefSeq" id="WP_112430775.1">
    <property type="nucleotide sequence ID" value="NZ_MCIF01000002.1"/>
</dbReference>
<gene>
    <name evidence="2" type="ORF">A4R35_15070</name>
</gene>
<dbReference type="EMBL" id="MCIF01000002">
    <property type="protein sequence ID" value="RAQ96857.1"/>
    <property type="molecule type" value="Genomic_DNA"/>
</dbReference>
<feature type="domain" description="Glycosyltransferase 2-like" evidence="1">
    <location>
        <begin position="20"/>
        <end position="162"/>
    </location>
</feature>